<name>A0A8C3E2S3_CORMO</name>
<reference evidence="2" key="1">
    <citation type="submission" date="2019-10" db="EMBL/GenBank/DDBJ databases">
        <title>Corvus moneduloides (New Caledonian crow) genome, bCorMon1, primary haplotype.</title>
        <authorList>
            <person name="Rutz C."/>
            <person name="Fungtammasan C."/>
            <person name="Mountcastle J."/>
            <person name="Formenti G."/>
            <person name="Chow W."/>
            <person name="Howe K."/>
            <person name="Steele M.P."/>
            <person name="Fernandes J."/>
            <person name="Gilbert M.T.P."/>
            <person name="Fedrigo O."/>
            <person name="Jarvis E.D."/>
            <person name="Gemmell N."/>
        </authorList>
    </citation>
    <scope>NUCLEOTIDE SEQUENCE [LARGE SCALE GENOMIC DNA]</scope>
</reference>
<protein>
    <submittedName>
        <fullName evidence="1">Uncharacterized protein</fullName>
    </submittedName>
</protein>
<evidence type="ECO:0000313" key="2">
    <source>
        <dbReference type="Proteomes" id="UP000694553"/>
    </source>
</evidence>
<dbReference type="Ensembl" id="ENSCMUT00000015635.2">
    <property type="protein sequence ID" value="ENSCMUP00000014564.1"/>
    <property type="gene ID" value="ENSCMUG00000009093.2"/>
</dbReference>
<dbReference type="Proteomes" id="UP000694553">
    <property type="component" value="Unassembled WGS sequence"/>
</dbReference>
<evidence type="ECO:0000313" key="1">
    <source>
        <dbReference type="Ensembl" id="ENSCMUP00000014564.1"/>
    </source>
</evidence>
<accession>A0A8C3E2S3</accession>
<reference evidence="1" key="3">
    <citation type="submission" date="2025-09" db="UniProtKB">
        <authorList>
            <consortium name="Ensembl"/>
        </authorList>
    </citation>
    <scope>IDENTIFICATION</scope>
</reference>
<reference evidence="1" key="2">
    <citation type="submission" date="2025-08" db="UniProtKB">
        <authorList>
            <consortium name="Ensembl"/>
        </authorList>
    </citation>
    <scope>IDENTIFICATION</scope>
</reference>
<keyword evidence="2" id="KW-1185">Reference proteome</keyword>
<sequence length="109" mass="12107">MVAKASLPHITGFHRHLIQPVLTRLGMEHSLDFPSLHLPHAHSCSCSVADRERTKVLHSEERRLGQGRWQPPCTRFVHTQSALEQLPAPGEVADSGLCCQQAQLRFAPG</sequence>
<dbReference type="AlphaFoldDB" id="A0A8C3E2S3"/>
<proteinExistence type="predicted"/>
<organism evidence="1 2">
    <name type="scientific">Corvus moneduloides</name>
    <name type="common">New Caledonian crow</name>
    <dbReference type="NCBI Taxonomy" id="1196302"/>
    <lineage>
        <taxon>Eukaryota</taxon>
        <taxon>Metazoa</taxon>
        <taxon>Chordata</taxon>
        <taxon>Craniata</taxon>
        <taxon>Vertebrata</taxon>
        <taxon>Euteleostomi</taxon>
        <taxon>Archelosauria</taxon>
        <taxon>Archosauria</taxon>
        <taxon>Dinosauria</taxon>
        <taxon>Saurischia</taxon>
        <taxon>Theropoda</taxon>
        <taxon>Coelurosauria</taxon>
        <taxon>Aves</taxon>
        <taxon>Neognathae</taxon>
        <taxon>Neoaves</taxon>
        <taxon>Telluraves</taxon>
        <taxon>Australaves</taxon>
        <taxon>Passeriformes</taxon>
        <taxon>Corvoidea</taxon>
        <taxon>Corvidae</taxon>
        <taxon>Corvus</taxon>
    </lineage>
</organism>